<keyword evidence="1" id="KW-0479">Metal-binding</keyword>
<sequence length="222" mass="24532">MSLLNLETIANFENFVRTPVLTVVHFAADWAEQCKQVTEVLKELIKLPEVQASGTKAAVCDAEKLSEISLQYKIDSVPTVILFRNGIQVDRVDGADAAQISSKVKSHSSNKAASGDIAPAPQKLEDRLKALINRHNVMIFMKGNREQPRCGFSKTLIQIMNGTGVEYDTFDILGDEEVRQGLKVYSDWPTYPQLYVKGELIGGLDIIKELLANGELDATLKP</sequence>
<comment type="caution">
    <text evidence="6">The sequence shown here is derived from an EMBL/GenBank/DDBJ whole genome shotgun (WGS) entry which is preliminary data.</text>
</comment>
<protein>
    <recommendedName>
        <fullName evidence="10">Glutaredoxin 3</fullName>
    </recommendedName>
</protein>
<evidence type="ECO:0008006" key="10">
    <source>
        <dbReference type="Google" id="ProtNLM"/>
    </source>
</evidence>
<proteinExistence type="predicted"/>
<evidence type="ECO:0000256" key="3">
    <source>
        <dbReference type="ARBA" id="ARBA00023014"/>
    </source>
</evidence>
<dbReference type="InterPro" id="IPR033658">
    <property type="entry name" value="GRX_PICOT-like"/>
</dbReference>
<dbReference type="CDD" id="cd03028">
    <property type="entry name" value="GRX_PICOT_like"/>
    <property type="match status" value="1"/>
</dbReference>
<dbReference type="SUPFAM" id="SSF52833">
    <property type="entry name" value="Thioredoxin-like"/>
    <property type="match status" value="2"/>
</dbReference>
<evidence type="ECO:0000313" key="7">
    <source>
        <dbReference type="EMBL" id="CAB3250595.1"/>
    </source>
</evidence>
<evidence type="ECO:0000313" key="9">
    <source>
        <dbReference type="Proteomes" id="UP000494256"/>
    </source>
</evidence>
<feature type="domain" description="Glutaredoxin" evidence="5">
    <location>
        <begin position="137"/>
        <end position="201"/>
    </location>
</feature>
<dbReference type="PANTHER" id="PTHR10293:SF73">
    <property type="entry name" value="GLUTAREDOXIN-3"/>
    <property type="match status" value="1"/>
</dbReference>
<evidence type="ECO:0000256" key="2">
    <source>
        <dbReference type="ARBA" id="ARBA00023004"/>
    </source>
</evidence>
<name>A0A8S0ZQK8_ARCPL</name>
<dbReference type="GO" id="GO:0006879">
    <property type="term" value="P:intracellular iron ion homeostasis"/>
    <property type="evidence" value="ECO:0007669"/>
    <property type="project" value="TreeGrafter"/>
</dbReference>
<organism evidence="6 8">
    <name type="scientific">Arctia plantaginis</name>
    <name type="common">Wood tiger moth</name>
    <name type="synonym">Phalaena plantaginis</name>
    <dbReference type="NCBI Taxonomy" id="874455"/>
    <lineage>
        <taxon>Eukaryota</taxon>
        <taxon>Metazoa</taxon>
        <taxon>Ecdysozoa</taxon>
        <taxon>Arthropoda</taxon>
        <taxon>Hexapoda</taxon>
        <taxon>Insecta</taxon>
        <taxon>Pterygota</taxon>
        <taxon>Neoptera</taxon>
        <taxon>Endopterygota</taxon>
        <taxon>Lepidoptera</taxon>
        <taxon>Glossata</taxon>
        <taxon>Ditrysia</taxon>
        <taxon>Noctuoidea</taxon>
        <taxon>Erebidae</taxon>
        <taxon>Arctiinae</taxon>
        <taxon>Arctia</taxon>
    </lineage>
</organism>
<dbReference type="GO" id="GO:0046872">
    <property type="term" value="F:metal ion binding"/>
    <property type="evidence" value="ECO:0007669"/>
    <property type="project" value="UniProtKB-KW"/>
</dbReference>
<dbReference type="Proteomes" id="UP000494256">
    <property type="component" value="Unassembled WGS sequence"/>
</dbReference>
<evidence type="ECO:0000256" key="1">
    <source>
        <dbReference type="ARBA" id="ARBA00022723"/>
    </source>
</evidence>
<evidence type="ECO:0000259" key="4">
    <source>
        <dbReference type="Pfam" id="PF00085"/>
    </source>
</evidence>
<reference evidence="8 9" key="1">
    <citation type="submission" date="2020-04" db="EMBL/GenBank/DDBJ databases">
        <authorList>
            <person name="Wallbank WR R."/>
            <person name="Pardo Diaz C."/>
            <person name="Kozak K."/>
            <person name="Martin S."/>
            <person name="Jiggins C."/>
            <person name="Moest M."/>
            <person name="Warren A I."/>
            <person name="Byers J.R.P. K."/>
            <person name="Montejo-Kovacevich G."/>
            <person name="Yen C E."/>
        </authorList>
    </citation>
    <scope>NUCLEOTIDE SEQUENCE [LARGE SCALE GENOMIC DNA]</scope>
</reference>
<feature type="domain" description="Thioredoxin" evidence="4">
    <location>
        <begin position="8"/>
        <end position="105"/>
    </location>
</feature>
<dbReference type="Pfam" id="PF00462">
    <property type="entry name" value="Glutaredoxin"/>
    <property type="match status" value="1"/>
</dbReference>
<dbReference type="GO" id="GO:0051536">
    <property type="term" value="F:iron-sulfur cluster binding"/>
    <property type="evidence" value="ECO:0007669"/>
    <property type="project" value="UniProtKB-KW"/>
</dbReference>
<dbReference type="OrthoDB" id="5959043at2759"/>
<dbReference type="Proteomes" id="UP000494106">
    <property type="component" value="Unassembled WGS sequence"/>
</dbReference>
<evidence type="ECO:0000313" key="8">
    <source>
        <dbReference type="Proteomes" id="UP000494106"/>
    </source>
</evidence>
<evidence type="ECO:0000259" key="5">
    <source>
        <dbReference type="Pfam" id="PF00462"/>
    </source>
</evidence>
<accession>A0A8S0ZQK8</accession>
<keyword evidence="8" id="KW-1185">Reference proteome</keyword>
<dbReference type="EMBL" id="CADEBD010000348">
    <property type="protein sequence ID" value="CAB3250595.1"/>
    <property type="molecule type" value="Genomic_DNA"/>
</dbReference>
<dbReference type="InterPro" id="IPR036249">
    <property type="entry name" value="Thioredoxin-like_sf"/>
</dbReference>
<dbReference type="EMBL" id="CADEBC010000485">
    <property type="protein sequence ID" value="CAB3235504.1"/>
    <property type="molecule type" value="Genomic_DNA"/>
</dbReference>
<dbReference type="FunFam" id="3.40.30.10:FF:000012">
    <property type="entry name" value="Monothiol glutaredoxin"/>
    <property type="match status" value="1"/>
</dbReference>
<dbReference type="CDD" id="cd02984">
    <property type="entry name" value="TRX_PICOT"/>
    <property type="match status" value="1"/>
</dbReference>
<dbReference type="AlphaFoldDB" id="A0A8S0ZQK8"/>
<dbReference type="NCBIfam" id="TIGR00365">
    <property type="entry name" value="Grx4 family monothiol glutaredoxin"/>
    <property type="match status" value="1"/>
</dbReference>
<keyword evidence="3" id="KW-0411">Iron-sulfur</keyword>
<dbReference type="Gene3D" id="3.40.30.10">
    <property type="entry name" value="Glutaredoxin"/>
    <property type="match status" value="2"/>
</dbReference>
<dbReference type="InterPro" id="IPR002109">
    <property type="entry name" value="Glutaredoxin"/>
</dbReference>
<keyword evidence="2" id="KW-0408">Iron</keyword>
<dbReference type="GO" id="GO:0005634">
    <property type="term" value="C:nucleus"/>
    <property type="evidence" value="ECO:0007669"/>
    <property type="project" value="TreeGrafter"/>
</dbReference>
<dbReference type="Pfam" id="PF00085">
    <property type="entry name" value="Thioredoxin"/>
    <property type="match status" value="1"/>
</dbReference>
<dbReference type="PANTHER" id="PTHR10293">
    <property type="entry name" value="GLUTAREDOXIN FAMILY MEMBER"/>
    <property type="match status" value="1"/>
</dbReference>
<dbReference type="PROSITE" id="PS51354">
    <property type="entry name" value="GLUTAREDOXIN_2"/>
    <property type="match status" value="1"/>
</dbReference>
<dbReference type="GO" id="GO:0005829">
    <property type="term" value="C:cytosol"/>
    <property type="evidence" value="ECO:0007669"/>
    <property type="project" value="TreeGrafter"/>
</dbReference>
<evidence type="ECO:0000313" key="6">
    <source>
        <dbReference type="EMBL" id="CAB3235504.1"/>
    </source>
</evidence>
<dbReference type="InterPro" id="IPR013766">
    <property type="entry name" value="Thioredoxin_domain"/>
</dbReference>
<dbReference type="InterPro" id="IPR004480">
    <property type="entry name" value="Monothiol_GRX-rel"/>
</dbReference>
<gene>
    <name evidence="7" type="ORF">APLA_LOCUS13165</name>
    <name evidence="6" type="ORF">APLA_LOCUS6160</name>
</gene>